<accession>A0ABR6EMW6</accession>
<organism evidence="2 3">
    <name type="scientific">Streptomyces durbertensis</name>
    <dbReference type="NCBI Taxonomy" id="2448886"/>
    <lineage>
        <taxon>Bacteria</taxon>
        <taxon>Bacillati</taxon>
        <taxon>Actinomycetota</taxon>
        <taxon>Actinomycetes</taxon>
        <taxon>Kitasatosporales</taxon>
        <taxon>Streptomycetaceae</taxon>
        <taxon>Streptomyces</taxon>
    </lineage>
</organism>
<dbReference type="Proteomes" id="UP000766698">
    <property type="component" value="Unassembled WGS sequence"/>
</dbReference>
<sequence length="80" mass="8564">MRNTMRSLLATAVVLGVAGLGAATAQATDHQADMLPDRGYLTVFDVDVHHPHAPAAYVKDSAWVFIDQSATNINMKQNVG</sequence>
<comment type="caution">
    <text evidence="2">The sequence shown here is derived from an EMBL/GenBank/DDBJ whole genome shotgun (WGS) entry which is preliminary data.</text>
</comment>
<protein>
    <submittedName>
        <fullName evidence="2">Uncharacterized protein</fullName>
    </submittedName>
</protein>
<feature type="chain" id="PRO_5045714310" evidence="1">
    <location>
        <begin position="28"/>
        <end position="80"/>
    </location>
</feature>
<dbReference type="EMBL" id="WMLF01000573">
    <property type="protein sequence ID" value="MBB1246693.1"/>
    <property type="molecule type" value="Genomic_DNA"/>
</dbReference>
<evidence type="ECO:0000313" key="2">
    <source>
        <dbReference type="EMBL" id="MBB1246693.1"/>
    </source>
</evidence>
<dbReference type="RefSeq" id="WP_182857930.1">
    <property type="nucleotide sequence ID" value="NZ_WMLF01000573.1"/>
</dbReference>
<evidence type="ECO:0000313" key="3">
    <source>
        <dbReference type="Proteomes" id="UP000766698"/>
    </source>
</evidence>
<keyword evidence="3" id="KW-1185">Reference proteome</keyword>
<keyword evidence="1" id="KW-0732">Signal</keyword>
<feature type="signal peptide" evidence="1">
    <location>
        <begin position="1"/>
        <end position="27"/>
    </location>
</feature>
<name>A0ABR6EMW6_9ACTN</name>
<gene>
    <name evidence="2" type="ORF">GL263_24530</name>
</gene>
<evidence type="ECO:0000256" key="1">
    <source>
        <dbReference type="SAM" id="SignalP"/>
    </source>
</evidence>
<reference evidence="3" key="1">
    <citation type="journal article" date="2020" name="Syst. Appl. Microbiol.">
        <title>Streptomyces alkaliterrae sp. nov., isolated from an alkaline soil, and emended descriptions of Streptomyces alkaliphilus, Streptomyces calidiresistens and Streptomyces durbertensis.</title>
        <authorList>
            <person name="Swiecimska M."/>
            <person name="Golinska P."/>
            <person name="Nouioui I."/>
            <person name="Wypij M."/>
            <person name="Rai M."/>
            <person name="Sangal V."/>
            <person name="Goodfellow M."/>
        </authorList>
    </citation>
    <scope>NUCLEOTIDE SEQUENCE [LARGE SCALE GENOMIC DNA]</scope>
    <source>
        <strain evidence="3">DSM 104538</strain>
    </source>
</reference>
<proteinExistence type="predicted"/>